<comment type="caution">
    <text evidence="1">The sequence shown here is derived from an EMBL/GenBank/DDBJ whole genome shotgun (WGS) entry which is preliminary data.</text>
</comment>
<dbReference type="SUPFAM" id="SSF51294">
    <property type="entry name" value="Hedgehog/intein (Hint) domain"/>
    <property type="match status" value="1"/>
</dbReference>
<sequence>MEPDSNQLLNDLTLKCTAGDTKIATPSGERAISNLQRGDSVLAFSAKVESGKLELSSSETKVTFSQGTPEWYITALYITLGYDKEIICTSDQPFLLANGKYTIGSKLGPGQELVDWQGKPVFIHMISIGTYKGVIHNISVGDSEFASPNGHLLLAQGVIIGDFAFQTSFDSLPDNLKA</sequence>
<evidence type="ECO:0008006" key="3">
    <source>
        <dbReference type="Google" id="ProtNLM"/>
    </source>
</evidence>
<dbReference type="InterPro" id="IPR036844">
    <property type="entry name" value="Hint_dom_sf"/>
</dbReference>
<organism evidence="1 2">
    <name type="scientific">Flavobacterium ginsengisoli</name>
    <dbReference type="NCBI Taxonomy" id="871694"/>
    <lineage>
        <taxon>Bacteria</taxon>
        <taxon>Pseudomonadati</taxon>
        <taxon>Bacteroidota</taxon>
        <taxon>Flavobacteriia</taxon>
        <taxon>Flavobacteriales</taxon>
        <taxon>Flavobacteriaceae</taxon>
        <taxon>Flavobacterium</taxon>
    </lineage>
</organism>
<dbReference type="Proteomes" id="UP001501367">
    <property type="component" value="Unassembled WGS sequence"/>
</dbReference>
<dbReference type="EMBL" id="BAABDT010000002">
    <property type="protein sequence ID" value="GAA3732860.1"/>
    <property type="molecule type" value="Genomic_DNA"/>
</dbReference>
<gene>
    <name evidence="1" type="ORF">GCM10022422_14290</name>
</gene>
<dbReference type="InterPro" id="IPR006141">
    <property type="entry name" value="Intein_N"/>
</dbReference>
<name>A0ABP7FA70_9FLAO</name>
<dbReference type="PROSITE" id="PS50817">
    <property type="entry name" value="INTEIN_N_TER"/>
    <property type="match status" value="1"/>
</dbReference>
<proteinExistence type="predicted"/>
<reference evidence="2" key="1">
    <citation type="journal article" date="2019" name="Int. J. Syst. Evol. Microbiol.">
        <title>The Global Catalogue of Microorganisms (GCM) 10K type strain sequencing project: providing services to taxonomists for standard genome sequencing and annotation.</title>
        <authorList>
            <consortium name="The Broad Institute Genomics Platform"/>
            <consortium name="The Broad Institute Genome Sequencing Center for Infectious Disease"/>
            <person name="Wu L."/>
            <person name="Ma J."/>
        </authorList>
    </citation>
    <scope>NUCLEOTIDE SEQUENCE [LARGE SCALE GENOMIC DNA]</scope>
    <source>
        <strain evidence="2">JCM 17336</strain>
    </source>
</reference>
<protein>
    <recommendedName>
        <fullName evidence="3">Hedgehog/Intein (Hint) domain-containing protein</fullName>
    </recommendedName>
</protein>
<keyword evidence="2" id="KW-1185">Reference proteome</keyword>
<dbReference type="RefSeq" id="WP_198856959.1">
    <property type="nucleotide sequence ID" value="NZ_BAABDT010000002.1"/>
</dbReference>
<dbReference type="Gene3D" id="2.170.16.10">
    <property type="entry name" value="Hedgehog/Intein (Hint) domain"/>
    <property type="match status" value="1"/>
</dbReference>
<evidence type="ECO:0000313" key="1">
    <source>
        <dbReference type="EMBL" id="GAA3732860.1"/>
    </source>
</evidence>
<evidence type="ECO:0000313" key="2">
    <source>
        <dbReference type="Proteomes" id="UP001501367"/>
    </source>
</evidence>
<accession>A0ABP7FA70</accession>